<dbReference type="RefSeq" id="WP_142898938.1">
    <property type="nucleotide sequence ID" value="NZ_ML660061.1"/>
</dbReference>
<dbReference type="InterPro" id="IPR031376">
    <property type="entry name" value="PCB_OB"/>
</dbReference>
<keyword evidence="22" id="KW-0961">Cell wall biogenesis/degradation</keyword>
<evidence type="ECO:0000256" key="23">
    <source>
        <dbReference type="ARBA" id="ARBA00034000"/>
    </source>
</evidence>
<keyword evidence="9" id="KW-0121">Carboxypeptidase</keyword>
<dbReference type="SUPFAM" id="SSF56601">
    <property type="entry name" value="beta-lactamase/transpeptidase-like"/>
    <property type="match status" value="1"/>
</dbReference>
<keyword evidence="21" id="KW-0511">Multifunctional enzyme</keyword>
<comment type="subcellular location">
    <subcellularLocation>
        <location evidence="1">Cell inner membrane</location>
        <topology evidence="1">Single-pass type II membrane protein</topology>
    </subcellularLocation>
</comment>
<keyword evidence="15" id="KW-0133">Cell shape</keyword>
<evidence type="ECO:0000256" key="25">
    <source>
        <dbReference type="ARBA" id="ARBA00049902"/>
    </source>
</evidence>
<dbReference type="OrthoDB" id="9766909at2"/>
<dbReference type="InterPro" id="IPR023346">
    <property type="entry name" value="Lysozyme-like_dom_sf"/>
</dbReference>
<dbReference type="Pfam" id="PF00912">
    <property type="entry name" value="Transgly"/>
    <property type="match status" value="1"/>
</dbReference>
<dbReference type="Pfam" id="PF00905">
    <property type="entry name" value="Transpeptidase"/>
    <property type="match status" value="1"/>
</dbReference>
<keyword evidence="19" id="KW-0472">Membrane</keyword>
<comment type="similarity">
    <text evidence="4">In the N-terminal section; belongs to the glycosyltransferase 51 family.</text>
</comment>
<evidence type="ECO:0000259" key="30">
    <source>
        <dbReference type="Pfam" id="PF17092"/>
    </source>
</evidence>
<reference evidence="31 32" key="1">
    <citation type="submission" date="2019-06" db="EMBL/GenBank/DDBJ databases">
        <title>Whole genome sequence for Rhodospirillaceae sp. R148.</title>
        <authorList>
            <person name="Wang G."/>
        </authorList>
    </citation>
    <scope>NUCLEOTIDE SEQUENCE [LARGE SCALE GENOMIC DNA]</scope>
    <source>
        <strain evidence="31 32">R148</strain>
    </source>
</reference>
<accession>A0A545TAS7</accession>
<evidence type="ECO:0000313" key="31">
    <source>
        <dbReference type="EMBL" id="TQV74308.1"/>
    </source>
</evidence>
<feature type="domain" description="Penicillin-binding protein OB-like" evidence="30">
    <location>
        <begin position="321"/>
        <end position="437"/>
    </location>
</feature>
<dbReference type="GO" id="GO:0008658">
    <property type="term" value="F:penicillin binding"/>
    <property type="evidence" value="ECO:0007669"/>
    <property type="project" value="InterPro"/>
</dbReference>
<comment type="pathway">
    <text evidence="2">Cell wall biogenesis; peptidoglycan biosynthesis.</text>
</comment>
<feature type="domain" description="Penicillin-binding protein transpeptidase" evidence="28">
    <location>
        <begin position="439"/>
        <end position="731"/>
    </location>
</feature>
<organism evidence="31 32">
    <name type="scientific">Denitrobaculum tricleocarpae</name>
    <dbReference type="NCBI Taxonomy" id="2591009"/>
    <lineage>
        <taxon>Bacteria</taxon>
        <taxon>Pseudomonadati</taxon>
        <taxon>Pseudomonadota</taxon>
        <taxon>Alphaproteobacteria</taxon>
        <taxon>Rhodospirillales</taxon>
        <taxon>Rhodospirillaceae</taxon>
        <taxon>Denitrobaculum</taxon>
    </lineage>
</organism>
<comment type="catalytic activity">
    <reaction evidence="25">
        <text>[GlcNAc-(1-&gt;4)-Mur2Ac(oyl-L-Ala-gamma-D-Glu-L-Lys-D-Ala-D-Ala)](n)-di-trans,octa-cis-undecaprenyl diphosphate + beta-D-GlcNAc-(1-&gt;4)-Mur2Ac(oyl-L-Ala-gamma-D-Glu-L-Lys-D-Ala-D-Ala)-di-trans,octa-cis-undecaprenyl diphosphate = [GlcNAc-(1-&gt;4)-Mur2Ac(oyl-L-Ala-gamma-D-Glu-L-Lys-D-Ala-D-Ala)](n+1)-di-trans,octa-cis-undecaprenyl diphosphate + di-trans,octa-cis-undecaprenyl diphosphate + H(+)</text>
        <dbReference type="Rhea" id="RHEA:23708"/>
        <dbReference type="Rhea" id="RHEA-COMP:9602"/>
        <dbReference type="Rhea" id="RHEA-COMP:9603"/>
        <dbReference type="ChEBI" id="CHEBI:15378"/>
        <dbReference type="ChEBI" id="CHEBI:58405"/>
        <dbReference type="ChEBI" id="CHEBI:60033"/>
        <dbReference type="ChEBI" id="CHEBI:78435"/>
        <dbReference type="EC" id="2.4.99.28"/>
    </reaction>
</comment>
<gene>
    <name evidence="31" type="ORF">FKG95_23765</name>
</gene>
<keyword evidence="32" id="KW-1185">Reference proteome</keyword>
<protein>
    <recommendedName>
        <fullName evidence="6">Penicillin-binding protein 1A</fullName>
        <ecNumber evidence="24">2.4.99.28</ecNumber>
        <ecNumber evidence="5">3.4.16.4</ecNumber>
    </recommendedName>
</protein>
<dbReference type="GO" id="GO:0030288">
    <property type="term" value="C:outer membrane-bounded periplasmic space"/>
    <property type="evidence" value="ECO:0007669"/>
    <property type="project" value="TreeGrafter"/>
</dbReference>
<dbReference type="GO" id="GO:0046677">
    <property type="term" value="P:response to antibiotic"/>
    <property type="evidence" value="ECO:0007669"/>
    <property type="project" value="UniProtKB-KW"/>
</dbReference>
<keyword evidence="7" id="KW-1003">Cell membrane</keyword>
<keyword evidence="18" id="KW-1133">Transmembrane helix</keyword>
<evidence type="ECO:0000256" key="20">
    <source>
        <dbReference type="ARBA" id="ARBA00023251"/>
    </source>
</evidence>
<evidence type="ECO:0000259" key="29">
    <source>
        <dbReference type="Pfam" id="PF00912"/>
    </source>
</evidence>
<comment type="similarity">
    <text evidence="3">In the C-terminal section; belongs to the transpeptidase family.</text>
</comment>
<keyword evidence="20" id="KW-0046">Antibiotic resistance</keyword>
<feature type="domain" description="Glycosyl transferase family 51" evidence="29">
    <location>
        <begin position="56"/>
        <end position="233"/>
    </location>
</feature>
<proteinExistence type="inferred from homology"/>
<evidence type="ECO:0000256" key="12">
    <source>
        <dbReference type="ARBA" id="ARBA00022679"/>
    </source>
</evidence>
<dbReference type="FunFam" id="1.10.3810.10:FF:000003">
    <property type="entry name" value="Penicillin-binding protein 1a"/>
    <property type="match status" value="1"/>
</dbReference>
<dbReference type="GO" id="GO:0071555">
    <property type="term" value="P:cell wall organization"/>
    <property type="evidence" value="ECO:0007669"/>
    <property type="project" value="UniProtKB-KW"/>
</dbReference>
<dbReference type="SUPFAM" id="SSF53955">
    <property type="entry name" value="Lysozyme-like"/>
    <property type="match status" value="1"/>
</dbReference>
<name>A0A545TAS7_9PROT</name>
<evidence type="ECO:0000259" key="28">
    <source>
        <dbReference type="Pfam" id="PF00905"/>
    </source>
</evidence>
<dbReference type="GO" id="GO:0009252">
    <property type="term" value="P:peptidoglycan biosynthetic process"/>
    <property type="evidence" value="ECO:0007669"/>
    <property type="project" value="UniProtKB-UniPathway"/>
</dbReference>
<dbReference type="EC" id="2.4.99.28" evidence="24"/>
<comment type="catalytic activity">
    <reaction evidence="23">
        <text>Preferential cleavage: (Ac)2-L-Lys-D-Ala-|-D-Ala. Also transpeptidation of peptidyl-alanyl moieties that are N-acyl substituents of D-alanine.</text>
        <dbReference type="EC" id="3.4.16.4"/>
    </reaction>
</comment>
<keyword evidence="12" id="KW-0808">Transferase</keyword>
<evidence type="ECO:0000256" key="19">
    <source>
        <dbReference type="ARBA" id="ARBA00023136"/>
    </source>
</evidence>
<dbReference type="PANTHER" id="PTHR32282">
    <property type="entry name" value="BINDING PROTEIN TRANSPEPTIDASE, PUTATIVE-RELATED"/>
    <property type="match status" value="1"/>
</dbReference>
<dbReference type="SUPFAM" id="SSF50249">
    <property type="entry name" value="Nucleic acid-binding proteins"/>
    <property type="match status" value="1"/>
</dbReference>
<keyword evidence="14" id="KW-0378">Hydrolase</keyword>
<dbReference type="Gene3D" id="1.10.3810.10">
    <property type="entry name" value="Biosynthetic peptidoglycan transglycosylase-like"/>
    <property type="match status" value="1"/>
</dbReference>
<dbReference type="InterPro" id="IPR001264">
    <property type="entry name" value="Glyco_trans_51"/>
</dbReference>
<evidence type="ECO:0000256" key="7">
    <source>
        <dbReference type="ARBA" id="ARBA00022475"/>
    </source>
</evidence>
<evidence type="ECO:0000256" key="1">
    <source>
        <dbReference type="ARBA" id="ARBA00004249"/>
    </source>
</evidence>
<evidence type="ECO:0000256" key="18">
    <source>
        <dbReference type="ARBA" id="ARBA00022989"/>
    </source>
</evidence>
<evidence type="ECO:0000256" key="17">
    <source>
        <dbReference type="ARBA" id="ARBA00022984"/>
    </source>
</evidence>
<dbReference type="InterPro" id="IPR050396">
    <property type="entry name" value="Glycosyltr_51/Transpeptidase"/>
</dbReference>
<keyword evidence="10" id="KW-0645">Protease</keyword>
<dbReference type="GO" id="GO:0009002">
    <property type="term" value="F:serine-type D-Ala-D-Ala carboxypeptidase activity"/>
    <property type="evidence" value="ECO:0007669"/>
    <property type="project" value="UniProtKB-EC"/>
</dbReference>
<dbReference type="AlphaFoldDB" id="A0A545TAS7"/>
<keyword evidence="13" id="KW-0812">Transmembrane</keyword>
<dbReference type="Gene3D" id="3.40.710.10">
    <property type="entry name" value="DD-peptidase/beta-lactamase superfamily"/>
    <property type="match status" value="1"/>
</dbReference>
<dbReference type="InterPro" id="IPR036950">
    <property type="entry name" value="PBP_transglycosylase"/>
</dbReference>
<keyword evidence="8" id="KW-0997">Cell inner membrane</keyword>
<dbReference type="PANTHER" id="PTHR32282:SF27">
    <property type="entry name" value="PENICILLIN-BINDING PROTEIN 1A"/>
    <property type="match status" value="1"/>
</dbReference>
<dbReference type="EC" id="3.4.16.4" evidence="5"/>
<comment type="pathway">
    <text evidence="26">Glycan biosynthesis.</text>
</comment>
<evidence type="ECO:0000256" key="21">
    <source>
        <dbReference type="ARBA" id="ARBA00023268"/>
    </source>
</evidence>
<evidence type="ECO:0000256" key="27">
    <source>
        <dbReference type="SAM" id="MobiDB-lite"/>
    </source>
</evidence>
<dbReference type="GO" id="GO:0005886">
    <property type="term" value="C:plasma membrane"/>
    <property type="evidence" value="ECO:0007669"/>
    <property type="project" value="UniProtKB-SubCell"/>
</dbReference>
<evidence type="ECO:0000256" key="15">
    <source>
        <dbReference type="ARBA" id="ARBA00022960"/>
    </source>
</evidence>
<keyword evidence="16" id="KW-0735">Signal-anchor</keyword>
<dbReference type="Gene3D" id="2.40.50.140">
    <property type="entry name" value="Nucleic acid-binding proteins"/>
    <property type="match status" value="1"/>
</dbReference>
<feature type="region of interest" description="Disordered" evidence="27">
    <location>
        <begin position="788"/>
        <end position="816"/>
    </location>
</feature>
<evidence type="ECO:0000256" key="11">
    <source>
        <dbReference type="ARBA" id="ARBA00022676"/>
    </source>
</evidence>
<evidence type="ECO:0000256" key="9">
    <source>
        <dbReference type="ARBA" id="ARBA00022645"/>
    </source>
</evidence>
<dbReference type="Pfam" id="PF17092">
    <property type="entry name" value="PCB_OB"/>
    <property type="match status" value="1"/>
</dbReference>
<keyword evidence="17" id="KW-0573">Peptidoglycan synthesis</keyword>
<sequence>MLRFFVFSLGFLVFVGLAAVVGGFYALHHYGRGLPDYKQLADYEPPMVTRIHAGDGRLMSEYAIERRVYVPIQAIPKRVVNSFLSAEDKNFYEHPGVDFVSLLRAVVTNVANIGQGRRLVGASTITQQVAKNFLLTNEVSYERKIKEALLAFRIERTFSKDRILDLYLNEIYLGGGSYGVAAAALNYFNKPLDQLTIAEAAYLAALPKAPNNYHPVRKHAAAVARRNWVLRRLLEDGKITPEEAETARNSPLEVRRRDVTEVVDADFFSEEVRRELVELYGNDKLYEGGLSVRTTLDPRLQRIADLTLRNGLLAYDRRHGWRGPVAQLDMESGDWQEKLAEIRLPAGAKPWRLAAVLEVGAQSAAVQLADGTEGTLPMSELVWARKWLKNQRFGEKPSKPSDVVAVGDVVLVEPVEANEEGEAYEAGTFALRQLPQIDGALVALDPHTGRVLAMSGGFSFEQSQFNRATQAKRQPGSSFKPFVYLAGLDSGYTPATIILDAPFVIDQGPGLGKWKPGNYTKKFYGPTRMRVGIEKSRNLMTVRLAQTIGMERVADYSQRFGIDKNLQQVLSMSLGAGETTLMQMTTAYAMLVNGGKRITPSLIDRIQDRNGATIYRHDLRLCEDCMTDYQSGGVIPELEDEREQIADPRSAYQVVSMLQGVVERGTGRKIKAVGKPLAGKTGTTNDYMDAWFVGFSPDLAVGIFTGFDNPRTLGRSEGGSAVAAPIFRDFMAEALKDQPAIPFRIPPGIRIVRLNAETGQLARPGDRNVMLEAFKPDNVPSGQQVLIDGGSPATGETGGGALPVQPRNEGLSGGLY</sequence>
<dbReference type="GO" id="GO:0006508">
    <property type="term" value="P:proteolysis"/>
    <property type="evidence" value="ECO:0007669"/>
    <property type="project" value="UniProtKB-KW"/>
</dbReference>
<evidence type="ECO:0000256" key="14">
    <source>
        <dbReference type="ARBA" id="ARBA00022801"/>
    </source>
</evidence>
<dbReference type="InterPro" id="IPR001460">
    <property type="entry name" value="PCN-bd_Tpept"/>
</dbReference>
<evidence type="ECO:0000256" key="26">
    <source>
        <dbReference type="ARBA" id="ARBA00060592"/>
    </source>
</evidence>
<evidence type="ECO:0000256" key="5">
    <source>
        <dbReference type="ARBA" id="ARBA00012448"/>
    </source>
</evidence>
<evidence type="ECO:0000256" key="8">
    <source>
        <dbReference type="ARBA" id="ARBA00022519"/>
    </source>
</evidence>
<dbReference type="InterPro" id="IPR012338">
    <property type="entry name" value="Beta-lactam/transpept-like"/>
</dbReference>
<dbReference type="NCBIfam" id="TIGR02074">
    <property type="entry name" value="PBP_1a_fam"/>
    <property type="match status" value="1"/>
</dbReference>
<evidence type="ECO:0000256" key="22">
    <source>
        <dbReference type="ARBA" id="ARBA00023316"/>
    </source>
</evidence>
<evidence type="ECO:0000256" key="6">
    <source>
        <dbReference type="ARBA" id="ARBA00018638"/>
    </source>
</evidence>
<comment type="caution">
    <text evidence="31">The sequence shown here is derived from an EMBL/GenBank/DDBJ whole genome shotgun (WGS) entry which is preliminary data.</text>
</comment>
<evidence type="ECO:0000256" key="16">
    <source>
        <dbReference type="ARBA" id="ARBA00022968"/>
    </source>
</evidence>
<dbReference type="InterPro" id="IPR012340">
    <property type="entry name" value="NA-bd_OB-fold"/>
</dbReference>
<evidence type="ECO:0000256" key="13">
    <source>
        <dbReference type="ARBA" id="ARBA00022692"/>
    </source>
</evidence>
<dbReference type="Proteomes" id="UP000315252">
    <property type="component" value="Unassembled WGS sequence"/>
</dbReference>
<evidence type="ECO:0000256" key="2">
    <source>
        <dbReference type="ARBA" id="ARBA00004752"/>
    </source>
</evidence>
<keyword evidence="11" id="KW-0328">Glycosyltransferase</keyword>
<evidence type="ECO:0000256" key="4">
    <source>
        <dbReference type="ARBA" id="ARBA00007739"/>
    </source>
</evidence>
<evidence type="ECO:0000256" key="10">
    <source>
        <dbReference type="ARBA" id="ARBA00022670"/>
    </source>
</evidence>
<dbReference type="GO" id="GO:0008955">
    <property type="term" value="F:peptidoglycan glycosyltransferase activity"/>
    <property type="evidence" value="ECO:0007669"/>
    <property type="project" value="UniProtKB-EC"/>
</dbReference>
<dbReference type="UniPathway" id="UPA00219"/>
<dbReference type="GO" id="GO:0008360">
    <property type="term" value="P:regulation of cell shape"/>
    <property type="evidence" value="ECO:0007669"/>
    <property type="project" value="UniProtKB-KW"/>
</dbReference>
<evidence type="ECO:0000256" key="24">
    <source>
        <dbReference type="ARBA" id="ARBA00044770"/>
    </source>
</evidence>
<evidence type="ECO:0000313" key="32">
    <source>
        <dbReference type="Proteomes" id="UP000315252"/>
    </source>
</evidence>
<evidence type="ECO:0000256" key="3">
    <source>
        <dbReference type="ARBA" id="ARBA00007090"/>
    </source>
</evidence>
<dbReference type="EMBL" id="VHSH01000010">
    <property type="protein sequence ID" value="TQV74308.1"/>
    <property type="molecule type" value="Genomic_DNA"/>
</dbReference>